<accession>A0AAE1HFX2</accession>
<comment type="caution">
    <text evidence="3">The sequence shown here is derived from an EMBL/GenBank/DDBJ whole genome shotgun (WGS) entry which is preliminary data.</text>
</comment>
<keyword evidence="1" id="KW-0812">Transmembrane</keyword>
<dbReference type="Proteomes" id="UP001219518">
    <property type="component" value="Unassembled WGS sequence"/>
</dbReference>
<feature type="domain" description="Integrase catalytic" evidence="2">
    <location>
        <begin position="13"/>
        <end position="104"/>
    </location>
</feature>
<gene>
    <name evidence="3" type="ORF">KUF71_009207</name>
</gene>
<reference evidence="3" key="2">
    <citation type="journal article" date="2023" name="BMC Genomics">
        <title>Pest status, molecular evolution, and epigenetic factors derived from the genome assembly of Frankliniella fusca, a thysanopteran phytovirus vector.</title>
        <authorList>
            <person name="Catto M.A."/>
            <person name="Labadie P.E."/>
            <person name="Jacobson A.L."/>
            <person name="Kennedy G.G."/>
            <person name="Srinivasan R."/>
            <person name="Hunt B.G."/>
        </authorList>
    </citation>
    <scope>NUCLEOTIDE SEQUENCE</scope>
    <source>
        <strain evidence="3">PL_HMW_Pooled</strain>
    </source>
</reference>
<evidence type="ECO:0000256" key="1">
    <source>
        <dbReference type="SAM" id="Phobius"/>
    </source>
</evidence>
<dbReference type="EMBL" id="JAHWGI010000985">
    <property type="protein sequence ID" value="KAK3919921.1"/>
    <property type="molecule type" value="Genomic_DNA"/>
</dbReference>
<dbReference type="InterPro" id="IPR012337">
    <property type="entry name" value="RNaseH-like_sf"/>
</dbReference>
<name>A0AAE1HFX2_9NEOP</name>
<organism evidence="3 4">
    <name type="scientific">Frankliniella fusca</name>
    <dbReference type="NCBI Taxonomy" id="407009"/>
    <lineage>
        <taxon>Eukaryota</taxon>
        <taxon>Metazoa</taxon>
        <taxon>Ecdysozoa</taxon>
        <taxon>Arthropoda</taxon>
        <taxon>Hexapoda</taxon>
        <taxon>Insecta</taxon>
        <taxon>Pterygota</taxon>
        <taxon>Neoptera</taxon>
        <taxon>Paraneoptera</taxon>
        <taxon>Thysanoptera</taxon>
        <taxon>Terebrantia</taxon>
        <taxon>Thripoidea</taxon>
        <taxon>Thripidae</taxon>
        <taxon>Frankliniella</taxon>
    </lineage>
</organism>
<dbReference type="Gene3D" id="3.30.420.10">
    <property type="entry name" value="Ribonuclease H-like superfamily/Ribonuclease H"/>
    <property type="match status" value="1"/>
</dbReference>
<keyword evidence="1" id="KW-1133">Transmembrane helix</keyword>
<dbReference type="InterPro" id="IPR036397">
    <property type="entry name" value="RNaseH_sf"/>
</dbReference>
<sequence length="104" mass="12204">MSDKNPALEQTLRYFLPGKWKRYYGAVPAVLFWPYSPTHLIVSTCLFSKYVWLRPLRSTKAAHLVRHLEEDIFLKFAVPGTLLTDNGSNYRDSNFMLWHKSIKN</sequence>
<dbReference type="AlphaFoldDB" id="A0AAE1HFX2"/>
<evidence type="ECO:0000313" key="4">
    <source>
        <dbReference type="Proteomes" id="UP001219518"/>
    </source>
</evidence>
<dbReference type="GO" id="GO:0015074">
    <property type="term" value="P:DNA integration"/>
    <property type="evidence" value="ECO:0007669"/>
    <property type="project" value="InterPro"/>
</dbReference>
<keyword evidence="4" id="KW-1185">Reference proteome</keyword>
<dbReference type="SUPFAM" id="SSF53098">
    <property type="entry name" value="Ribonuclease H-like"/>
    <property type="match status" value="1"/>
</dbReference>
<keyword evidence="1" id="KW-0472">Membrane</keyword>
<dbReference type="InterPro" id="IPR001584">
    <property type="entry name" value="Integrase_cat-core"/>
</dbReference>
<reference evidence="3" key="1">
    <citation type="submission" date="2021-07" db="EMBL/GenBank/DDBJ databases">
        <authorList>
            <person name="Catto M.A."/>
            <person name="Jacobson A."/>
            <person name="Kennedy G."/>
            <person name="Labadie P."/>
            <person name="Hunt B.G."/>
            <person name="Srinivasan R."/>
        </authorList>
    </citation>
    <scope>NUCLEOTIDE SEQUENCE</scope>
    <source>
        <strain evidence="3">PL_HMW_Pooled</strain>
        <tissue evidence="3">Head</tissue>
    </source>
</reference>
<evidence type="ECO:0000259" key="2">
    <source>
        <dbReference type="PROSITE" id="PS50994"/>
    </source>
</evidence>
<feature type="transmembrane region" description="Helical" evidence="1">
    <location>
        <begin position="23"/>
        <end position="47"/>
    </location>
</feature>
<evidence type="ECO:0000313" key="3">
    <source>
        <dbReference type="EMBL" id="KAK3919921.1"/>
    </source>
</evidence>
<dbReference type="PROSITE" id="PS50994">
    <property type="entry name" value="INTEGRASE"/>
    <property type="match status" value="1"/>
</dbReference>
<dbReference type="GO" id="GO:0003676">
    <property type="term" value="F:nucleic acid binding"/>
    <property type="evidence" value="ECO:0007669"/>
    <property type="project" value="InterPro"/>
</dbReference>
<protein>
    <submittedName>
        <fullName evidence="3">Pro-Pol polyprotein</fullName>
    </submittedName>
</protein>
<proteinExistence type="predicted"/>